<keyword evidence="5" id="KW-0378">Hydrolase</keyword>
<evidence type="ECO:0008006" key="8">
    <source>
        <dbReference type="Google" id="ProtNLM"/>
    </source>
</evidence>
<keyword evidence="3" id="KW-0540">Nuclease</keyword>
<evidence type="ECO:0000313" key="7">
    <source>
        <dbReference type="Proteomes" id="UP000078113"/>
    </source>
</evidence>
<sequence length="318" mass="34746">MEAASSSSSRWTLEDLTTLSIDPTLTPAQAQEIQQAIAKEVQIPPSDEDEQSWPFDEEGRTSLRIAAMDISYPVDPSATYTAASLVLVQIPWPLGLGPSLPSSTPVPITHLKTLTIRNPPPSFPYIPGLLAFRELSPLLSLLSQLDESEKPDLLLCDGQGIAHPARCGLASHLGVLMGLPSIGSAKNWFIGRTLDDEHTDQDEEEGGRKKQHPKFLKLPTTRGSRIPLYLSPKDNEAEEPISNVLRSQTGINPIFVSPGHRISLHQATEVVLALCSQYRLPDPIRMADHSSREALRVWAAEEAKGKVGQAQVTPKQEP</sequence>
<evidence type="ECO:0000313" key="6">
    <source>
        <dbReference type="EMBL" id="KAE8269458.1"/>
    </source>
</evidence>
<comment type="subcellular location">
    <subcellularLocation>
        <location evidence="1">Cytoplasm</location>
    </subcellularLocation>
</comment>
<dbReference type="EMBL" id="LWDG02000093">
    <property type="protein sequence ID" value="KAE8269458.1"/>
    <property type="molecule type" value="Genomic_DNA"/>
</dbReference>
<evidence type="ECO:0000256" key="4">
    <source>
        <dbReference type="ARBA" id="ARBA00022759"/>
    </source>
</evidence>
<dbReference type="GO" id="GO:0005737">
    <property type="term" value="C:cytoplasm"/>
    <property type="evidence" value="ECO:0007669"/>
    <property type="project" value="UniProtKB-SubCell"/>
</dbReference>
<keyword evidence="2" id="KW-0963">Cytoplasm</keyword>
<dbReference type="Proteomes" id="UP000078113">
    <property type="component" value="Unassembled WGS sequence"/>
</dbReference>
<keyword evidence="4" id="KW-0255">Endonuclease</keyword>
<dbReference type="InterPro" id="IPR007581">
    <property type="entry name" value="Endonuclease-V"/>
</dbReference>
<proteinExistence type="inferred from homology"/>
<comment type="caution">
    <text evidence="6">The sequence shown here is derived from an EMBL/GenBank/DDBJ whole genome shotgun (WGS) entry which is preliminary data.</text>
</comment>
<organism evidence="6 7">
    <name type="scientific">Tilletia walkeri</name>
    <dbReference type="NCBI Taxonomy" id="117179"/>
    <lineage>
        <taxon>Eukaryota</taxon>
        <taxon>Fungi</taxon>
        <taxon>Dikarya</taxon>
        <taxon>Basidiomycota</taxon>
        <taxon>Ustilaginomycotina</taxon>
        <taxon>Exobasidiomycetes</taxon>
        <taxon>Tilletiales</taxon>
        <taxon>Tilletiaceae</taxon>
        <taxon>Tilletia</taxon>
    </lineage>
</organism>
<dbReference type="GO" id="GO:0016891">
    <property type="term" value="F:RNA endonuclease activity producing 5'-phosphomonoesters, hydrolytic mechanism"/>
    <property type="evidence" value="ECO:0007669"/>
    <property type="project" value="TreeGrafter"/>
</dbReference>
<gene>
    <name evidence="6" type="ORF">A4X09_0g2897</name>
</gene>
<dbReference type="PANTHER" id="PTHR28511:SF1">
    <property type="entry name" value="ENDONUCLEASE V"/>
    <property type="match status" value="1"/>
</dbReference>
<reference evidence="6" key="1">
    <citation type="submission" date="2016-04" db="EMBL/GenBank/DDBJ databases">
        <authorList>
            <person name="Nguyen H.D."/>
            <person name="Samba Siva P."/>
            <person name="Cullis J."/>
            <person name="Levesque C.A."/>
            <person name="Hambleton S."/>
        </authorList>
    </citation>
    <scope>NUCLEOTIDE SEQUENCE</scope>
    <source>
        <strain evidence="6">DAOMC 236422</strain>
    </source>
</reference>
<evidence type="ECO:0000256" key="5">
    <source>
        <dbReference type="ARBA" id="ARBA00022801"/>
    </source>
</evidence>
<dbReference type="GO" id="GO:0043737">
    <property type="term" value="F:deoxyribonuclease V activity"/>
    <property type="evidence" value="ECO:0007669"/>
    <property type="project" value="TreeGrafter"/>
</dbReference>
<dbReference type="Gene3D" id="3.30.2170.10">
    <property type="entry name" value="archaeoglobus fulgidus dsm 4304 superfamily"/>
    <property type="match status" value="1"/>
</dbReference>
<dbReference type="Pfam" id="PF04493">
    <property type="entry name" value="Endonuclease_5"/>
    <property type="match status" value="1"/>
</dbReference>
<dbReference type="CDD" id="cd06559">
    <property type="entry name" value="Endonuclease_V"/>
    <property type="match status" value="1"/>
</dbReference>
<keyword evidence="7" id="KW-1185">Reference proteome</keyword>
<evidence type="ECO:0000256" key="3">
    <source>
        <dbReference type="ARBA" id="ARBA00022722"/>
    </source>
</evidence>
<evidence type="ECO:0000256" key="1">
    <source>
        <dbReference type="ARBA" id="ARBA00004496"/>
    </source>
</evidence>
<dbReference type="HAMAP" id="MF_00801">
    <property type="entry name" value="Endonuclease_5"/>
    <property type="match status" value="1"/>
</dbReference>
<name>A0A8X7T638_9BASI</name>
<reference evidence="6" key="2">
    <citation type="journal article" date="2019" name="IMA Fungus">
        <title>Genome sequencing and comparison of five Tilletia species to identify candidate genes for the detection of regulated species infecting wheat.</title>
        <authorList>
            <person name="Nguyen H.D.T."/>
            <person name="Sultana T."/>
            <person name="Kesanakurti P."/>
            <person name="Hambleton S."/>
        </authorList>
    </citation>
    <scope>NUCLEOTIDE SEQUENCE</scope>
    <source>
        <strain evidence="6">DAOMC 236422</strain>
    </source>
</reference>
<dbReference type="GO" id="GO:0006281">
    <property type="term" value="P:DNA repair"/>
    <property type="evidence" value="ECO:0007669"/>
    <property type="project" value="InterPro"/>
</dbReference>
<accession>A0A8X7T638</accession>
<protein>
    <recommendedName>
        <fullName evidence="8">Endonuclease V</fullName>
    </recommendedName>
</protein>
<dbReference type="AlphaFoldDB" id="A0A8X7T638"/>
<dbReference type="GO" id="GO:0003727">
    <property type="term" value="F:single-stranded RNA binding"/>
    <property type="evidence" value="ECO:0007669"/>
    <property type="project" value="TreeGrafter"/>
</dbReference>
<dbReference type="PANTHER" id="PTHR28511">
    <property type="entry name" value="ENDONUCLEASE V"/>
    <property type="match status" value="1"/>
</dbReference>
<evidence type="ECO:0000256" key="2">
    <source>
        <dbReference type="ARBA" id="ARBA00022490"/>
    </source>
</evidence>